<evidence type="ECO:0000256" key="2">
    <source>
        <dbReference type="SAM" id="Phobius"/>
    </source>
</evidence>
<comment type="caution">
    <text evidence="3">The sequence shown here is derived from an EMBL/GenBank/DDBJ whole genome shotgun (WGS) entry which is preliminary data.</text>
</comment>
<feature type="transmembrane region" description="Helical" evidence="2">
    <location>
        <begin position="140"/>
        <end position="163"/>
    </location>
</feature>
<evidence type="ECO:0000313" key="3">
    <source>
        <dbReference type="EMBL" id="TWD15593.1"/>
    </source>
</evidence>
<keyword evidence="2" id="KW-1133">Transmembrane helix</keyword>
<dbReference type="OrthoDB" id="116480at2"/>
<feature type="transmembrane region" description="Helical" evidence="2">
    <location>
        <begin position="286"/>
        <end position="306"/>
    </location>
</feature>
<name>A0A560WD34_9MICO</name>
<feature type="transmembrane region" description="Helical" evidence="2">
    <location>
        <begin position="209"/>
        <end position="233"/>
    </location>
</feature>
<dbReference type="PANTHER" id="PTHR41282:SF1">
    <property type="entry name" value="CONSERVED TRANSMEMBRANE PROTEIN-RELATED"/>
    <property type="match status" value="1"/>
</dbReference>
<feature type="compositionally biased region" description="Gly residues" evidence="1">
    <location>
        <begin position="66"/>
        <end position="75"/>
    </location>
</feature>
<dbReference type="AlphaFoldDB" id="A0A560WD34"/>
<keyword evidence="2" id="KW-0812">Transmembrane</keyword>
<evidence type="ECO:0000313" key="4">
    <source>
        <dbReference type="Proteomes" id="UP000315628"/>
    </source>
</evidence>
<gene>
    <name evidence="3" type="ORF">FB557_1110</name>
</gene>
<feature type="transmembrane region" description="Helical" evidence="2">
    <location>
        <begin position="114"/>
        <end position="133"/>
    </location>
</feature>
<keyword evidence="4" id="KW-1185">Reference proteome</keyword>
<feature type="transmembrane region" description="Helical" evidence="2">
    <location>
        <begin position="239"/>
        <end position="265"/>
    </location>
</feature>
<organism evidence="3 4">
    <name type="scientific">Marihabitans asiaticum</name>
    <dbReference type="NCBI Taxonomy" id="415218"/>
    <lineage>
        <taxon>Bacteria</taxon>
        <taxon>Bacillati</taxon>
        <taxon>Actinomycetota</taxon>
        <taxon>Actinomycetes</taxon>
        <taxon>Micrococcales</taxon>
        <taxon>Intrasporangiaceae</taxon>
        <taxon>Marihabitans</taxon>
    </lineage>
</organism>
<accession>A0A560WD34</accession>
<reference evidence="3 4" key="1">
    <citation type="submission" date="2019-06" db="EMBL/GenBank/DDBJ databases">
        <title>Sequencing the genomes of 1000 actinobacteria strains.</title>
        <authorList>
            <person name="Klenk H.-P."/>
        </authorList>
    </citation>
    <scope>NUCLEOTIDE SEQUENCE [LARGE SCALE GENOMIC DNA]</scope>
    <source>
        <strain evidence="3 4">DSM 18935</strain>
    </source>
</reference>
<proteinExistence type="predicted"/>
<dbReference type="Pfam" id="PF12811">
    <property type="entry name" value="BaxI_1"/>
    <property type="match status" value="1"/>
</dbReference>
<feature type="region of interest" description="Disordered" evidence="1">
    <location>
        <begin position="18"/>
        <end position="75"/>
    </location>
</feature>
<dbReference type="RefSeq" id="WP_144856427.1">
    <property type="nucleotide sequence ID" value="NZ_BAAAYT010000001.1"/>
</dbReference>
<sequence>MTNPILSRVEDDARNGYVGFRDTASTPQGGFQQTQTQGYGQAQGYGQTAPQPGYGHPQPGFPQQGGPVGGFGGDGGGGGRSVTLDDVLMKTGALFALLLAVAVPSWLLTPAIGPVLWGVGLVGTLGIMLFLMFKKTVSVPLIIAFTVFEGMFVGAISATYSNIFDSAAGGQTGSIFEGIVVQAVLATVCVFGAMLFLYRSGLVKVTQKFRAVVGMMTLGYFVFALINLGYMVFFDGSPFGFGGTGIVGIGISVFATGLAAVNLMLDFDSIDMAIRTGAPEKYSWQLAFGLMVTVVWLYLEILRLLARLRSE</sequence>
<protein>
    <submittedName>
        <fullName evidence="3">Putative YccA/Bax inhibitor family protein</fullName>
    </submittedName>
</protein>
<dbReference type="EMBL" id="VIUW01000002">
    <property type="protein sequence ID" value="TWD15593.1"/>
    <property type="molecule type" value="Genomic_DNA"/>
</dbReference>
<feature type="transmembrane region" description="Helical" evidence="2">
    <location>
        <begin position="87"/>
        <end position="108"/>
    </location>
</feature>
<keyword evidence="2" id="KW-0472">Membrane</keyword>
<feature type="transmembrane region" description="Helical" evidence="2">
    <location>
        <begin position="175"/>
        <end position="197"/>
    </location>
</feature>
<feature type="compositionally biased region" description="Low complexity" evidence="1">
    <location>
        <begin position="27"/>
        <end position="65"/>
    </location>
</feature>
<dbReference type="PANTHER" id="PTHR41282">
    <property type="entry name" value="CONSERVED TRANSMEMBRANE PROTEIN-RELATED"/>
    <property type="match status" value="1"/>
</dbReference>
<dbReference type="Proteomes" id="UP000315628">
    <property type="component" value="Unassembled WGS sequence"/>
</dbReference>
<dbReference type="InterPro" id="IPR010539">
    <property type="entry name" value="BaxI_1-like"/>
</dbReference>
<evidence type="ECO:0000256" key="1">
    <source>
        <dbReference type="SAM" id="MobiDB-lite"/>
    </source>
</evidence>